<organism evidence="3 4">
    <name type="scientific">Sphaerobolus stellatus (strain SS14)</name>
    <dbReference type="NCBI Taxonomy" id="990650"/>
    <lineage>
        <taxon>Eukaryota</taxon>
        <taxon>Fungi</taxon>
        <taxon>Dikarya</taxon>
        <taxon>Basidiomycota</taxon>
        <taxon>Agaricomycotina</taxon>
        <taxon>Agaricomycetes</taxon>
        <taxon>Phallomycetidae</taxon>
        <taxon>Geastrales</taxon>
        <taxon>Sphaerobolaceae</taxon>
        <taxon>Sphaerobolus</taxon>
    </lineage>
</organism>
<accession>A0A0C9UD95</accession>
<keyword evidence="2" id="KW-0812">Transmembrane</keyword>
<keyword evidence="2" id="KW-1133">Transmembrane helix</keyword>
<reference evidence="3 4" key="1">
    <citation type="submission" date="2014-06" db="EMBL/GenBank/DDBJ databases">
        <title>Evolutionary Origins and Diversification of the Mycorrhizal Mutualists.</title>
        <authorList>
            <consortium name="DOE Joint Genome Institute"/>
            <consortium name="Mycorrhizal Genomics Consortium"/>
            <person name="Kohler A."/>
            <person name="Kuo A."/>
            <person name="Nagy L.G."/>
            <person name="Floudas D."/>
            <person name="Copeland A."/>
            <person name="Barry K.W."/>
            <person name="Cichocki N."/>
            <person name="Veneault-Fourrey C."/>
            <person name="LaButti K."/>
            <person name="Lindquist E.A."/>
            <person name="Lipzen A."/>
            <person name="Lundell T."/>
            <person name="Morin E."/>
            <person name="Murat C."/>
            <person name="Riley R."/>
            <person name="Ohm R."/>
            <person name="Sun H."/>
            <person name="Tunlid A."/>
            <person name="Henrissat B."/>
            <person name="Grigoriev I.V."/>
            <person name="Hibbett D.S."/>
            <person name="Martin F."/>
        </authorList>
    </citation>
    <scope>NUCLEOTIDE SEQUENCE [LARGE SCALE GENOMIC DNA]</scope>
    <source>
        <strain evidence="3 4">SS14</strain>
    </source>
</reference>
<feature type="transmembrane region" description="Helical" evidence="2">
    <location>
        <begin position="293"/>
        <end position="314"/>
    </location>
</feature>
<feature type="transmembrane region" description="Helical" evidence="2">
    <location>
        <begin position="158"/>
        <end position="183"/>
    </location>
</feature>
<protein>
    <submittedName>
        <fullName evidence="3">Uncharacterized protein</fullName>
    </submittedName>
</protein>
<evidence type="ECO:0000313" key="4">
    <source>
        <dbReference type="Proteomes" id="UP000054279"/>
    </source>
</evidence>
<name>A0A0C9UD95_SPHS4</name>
<evidence type="ECO:0000256" key="1">
    <source>
        <dbReference type="SAM" id="MobiDB-lite"/>
    </source>
</evidence>
<dbReference type="OrthoDB" id="3232296at2759"/>
<sequence>MEPLSSLSTSGAESLSSVHMGLSRMFQRAVEGSTDKESDLNRRLVLVWIALQLAGQIALPILIATMVFHKRVARRNPTIINFCVVWTFATIPPEMLFYAGKYLAPAQPGKMLCLLQAATMSGIPPMAAVAYLSVVVHACTVVYELNQDVTVRPFTLNLRMIVLLASPYIAFLSFSIYIAFFGANFPTDIKLDEFFCVVAGHNLSTPVFVFTIGVVLFTLIAQAWIIFTCYQNRSKGSRSRRSFGRSLSSFDMQFVFRMLGFTVFEIVLVVACVASILKPQLTFAKLLLATPPFAVFLVFATSQDILCAWFPWCLRIDSASIIRSKSVLQISRSERTAMTFSRDQPTIKSRVDSAFSQYSQWSQAPMLGGSTRVVSDLEKGIERPPDAHIHLSRDFRVESVETSMQVHSYSSQQNPMDTMRSFKSTRYSRKKPPPI</sequence>
<proteinExistence type="predicted"/>
<dbReference type="AlphaFoldDB" id="A0A0C9UD95"/>
<evidence type="ECO:0000256" key="2">
    <source>
        <dbReference type="SAM" id="Phobius"/>
    </source>
</evidence>
<feature type="transmembrane region" description="Helical" evidence="2">
    <location>
        <begin position="203"/>
        <end position="230"/>
    </location>
</feature>
<dbReference type="Proteomes" id="UP000054279">
    <property type="component" value="Unassembled WGS sequence"/>
</dbReference>
<keyword evidence="4" id="KW-1185">Reference proteome</keyword>
<evidence type="ECO:0000313" key="3">
    <source>
        <dbReference type="EMBL" id="KIJ27097.1"/>
    </source>
</evidence>
<feature type="compositionally biased region" description="Polar residues" evidence="1">
    <location>
        <begin position="407"/>
        <end position="425"/>
    </location>
</feature>
<feature type="transmembrane region" description="Helical" evidence="2">
    <location>
        <begin position="79"/>
        <end position="103"/>
    </location>
</feature>
<feature type="transmembrane region" description="Helical" evidence="2">
    <location>
        <begin position="123"/>
        <end position="146"/>
    </location>
</feature>
<keyword evidence="2" id="KW-0472">Membrane</keyword>
<feature type="region of interest" description="Disordered" evidence="1">
    <location>
        <begin position="407"/>
        <end position="435"/>
    </location>
</feature>
<gene>
    <name evidence="3" type="ORF">M422DRAFT_37950</name>
</gene>
<feature type="transmembrane region" description="Helical" evidence="2">
    <location>
        <begin position="254"/>
        <end position="277"/>
    </location>
</feature>
<dbReference type="HOGENOM" id="CLU_630327_0_0_1"/>
<feature type="transmembrane region" description="Helical" evidence="2">
    <location>
        <begin position="45"/>
        <end position="67"/>
    </location>
</feature>
<dbReference type="EMBL" id="KN837347">
    <property type="protein sequence ID" value="KIJ27097.1"/>
    <property type="molecule type" value="Genomic_DNA"/>
</dbReference>
<feature type="compositionally biased region" description="Basic residues" evidence="1">
    <location>
        <begin position="426"/>
        <end position="435"/>
    </location>
</feature>